<dbReference type="Pfam" id="PF20143">
    <property type="entry name" value="NAD_kinase_C"/>
    <property type="match status" value="1"/>
</dbReference>
<dbReference type="PANTHER" id="PTHR20275:SF0">
    <property type="entry name" value="NAD KINASE"/>
    <property type="match status" value="1"/>
</dbReference>
<keyword evidence="4 9" id="KW-0418">Kinase</keyword>
<evidence type="ECO:0000256" key="8">
    <source>
        <dbReference type="ARBA" id="ARBA00047925"/>
    </source>
</evidence>
<feature type="binding site" evidence="9">
    <location>
        <begin position="191"/>
        <end position="196"/>
    </location>
    <ligand>
        <name>NAD(+)</name>
        <dbReference type="ChEBI" id="CHEBI:57540"/>
    </ligand>
</feature>
<evidence type="ECO:0000256" key="4">
    <source>
        <dbReference type="ARBA" id="ARBA00022777"/>
    </source>
</evidence>
<evidence type="ECO:0000256" key="9">
    <source>
        <dbReference type="HAMAP-Rule" id="MF_00361"/>
    </source>
</evidence>
<dbReference type="HAMAP" id="MF_00361">
    <property type="entry name" value="NAD_kinase"/>
    <property type="match status" value="1"/>
</dbReference>
<accession>A0A9X1NC18</accession>
<feature type="binding site" evidence="9">
    <location>
        <begin position="76"/>
        <end position="77"/>
    </location>
    <ligand>
        <name>NAD(+)</name>
        <dbReference type="ChEBI" id="CHEBI:57540"/>
    </ligand>
</feature>
<dbReference type="GO" id="GO:0051287">
    <property type="term" value="F:NAD binding"/>
    <property type="evidence" value="ECO:0007669"/>
    <property type="project" value="UniProtKB-ARBA"/>
</dbReference>
<dbReference type="GO" id="GO:0005524">
    <property type="term" value="F:ATP binding"/>
    <property type="evidence" value="ECO:0007669"/>
    <property type="project" value="UniProtKB-KW"/>
</dbReference>
<keyword evidence="3 9" id="KW-0547">Nucleotide-binding</keyword>
<dbReference type="GO" id="GO:0046872">
    <property type="term" value="F:metal ion binding"/>
    <property type="evidence" value="ECO:0007669"/>
    <property type="project" value="UniProtKB-UniRule"/>
</dbReference>
<feature type="active site" description="Proton acceptor" evidence="9">
    <location>
        <position position="76"/>
    </location>
</feature>
<comment type="subcellular location">
    <subcellularLocation>
        <location evidence="9">Cytoplasm</location>
    </subcellularLocation>
</comment>
<keyword evidence="12" id="KW-1185">Reference proteome</keyword>
<dbReference type="GO" id="GO:0005737">
    <property type="term" value="C:cytoplasm"/>
    <property type="evidence" value="ECO:0007669"/>
    <property type="project" value="UniProtKB-SubCell"/>
</dbReference>
<proteinExistence type="inferred from homology"/>
<organism evidence="11 12">
    <name type="scientific">Kineosporia babensis</name>
    <dbReference type="NCBI Taxonomy" id="499548"/>
    <lineage>
        <taxon>Bacteria</taxon>
        <taxon>Bacillati</taxon>
        <taxon>Actinomycetota</taxon>
        <taxon>Actinomycetes</taxon>
        <taxon>Kineosporiales</taxon>
        <taxon>Kineosporiaceae</taxon>
        <taxon>Kineosporia</taxon>
    </lineage>
</organism>
<comment type="function">
    <text evidence="9">Involved in the regulation of the intracellular balance of NAD and NADP, and is a key enzyme in the biosynthesis of NADP. Catalyzes specifically the phosphorylation on 2'-hydroxyl of the adenosine moiety of NAD to yield NADP.</text>
</comment>
<feature type="binding site" evidence="9">
    <location>
        <begin position="150"/>
        <end position="151"/>
    </location>
    <ligand>
        <name>NAD(+)</name>
        <dbReference type="ChEBI" id="CHEBI:57540"/>
    </ligand>
</feature>
<comment type="caution">
    <text evidence="11">The sequence shown here is derived from an EMBL/GenBank/DDBJ whole genome shotgun (WGS) entry which is preliminary data.</text>
</comment>
<comment type="similarity">
    <text evidence="9">Belongs to the NAD kinase family.</text>
</comment>
<comment type="catalytic activity">
    <reaction evidence="8 9">
        <text>NAD(+) + ATP = ADP + NADP(+) + H(+)</text>
        <dbReference type="Rhea" id="RHEA:18629"/>
        <dbReference type="ChEBI" id="CHEBI:15378"/>
        <dbReference type="ChEBI" id="CHEBI:30616"/>
        <dbReference type="ChEBI" id="CHEBI:57540"/>
        <dbReference type="ChEBI" id="CHEBI:58349"/>
        <dbReference type="ChEBI" id="CHEBI:456216"/>
        <dbReference type="EC" id="2.7.1.23"/>
    </reaction>
</comment>
<keyword evidence="7 9" id="KW-0520">NAD</keyword>
<keyword evidence="5 9" id="KW-0067">ATP-binding</keyword>
<feature type="region of interest" description="Disordered" evidence="10">
    <location>
        <begin position="311"/>
        <end position="358"/>
    </location>
</feature>
<evidence type="ECO:0000313" key="11">
    <source>
        <dbReference type="EMBL" id="MCD5312452.1"/>
    </source>
</evidence>
<feature type="binding site" evidence="9">
    <location>
        <position position="180"/>
    </location>
    <ligand>
        <name>NAD(+)</name>
        <dbReference type="ChEBI" id="CHEBI:57540"/>
    </ligand>
</feature>
<dbReference type="GO" id="GO:0006741">
    <property type="term" value="P:NADP+ biosynthetic process"/>
    <property type="evidence" value="ECO:0007669"/>
    <property type="project" value="UniProtKB-UniRule"/>
</dbReference>
<reference evidence="11" key="1">
    <citation type="submission" date="2021-11" db="EMBL/GenBank/DDBJ databases">
        <title>Streptomyces corallinus and Kineosporia corallina sp. nov., two new coral-derived marine actinobacteria.</title>
        <authorList>
            <person name="Buangrab K."/>
            <person name="Sutthacheep M."/>
            <person name="Yeemin T."/>
            <person name="Harunari E."/>
            <person name="Igarashi Y."/>
            <person name="Sripreechasak P."/>
            <person name="Kanchanasin P."/>
            <person name="Tanasupawat S."/>
            <person name="Phongsopitanun W."/>
        </authorList>
    </citation>
    <scope>NUCLEOTIDE SEQUENCE</scope>
    <source>
        <strain evidence="11">JCM 31032</strain>
    </source>
</reference>
<dbReference type="EMBL" id="JAJOMB010000007">
    <property type="protein sequence ID" value="MCD5312452.1"/>
    <property type="molecule type" value="Genomic_DNA"/>
</dbReference>
<dbReference type="RefSeq" id="WP_231442658.1">
    <property type="nucleotide sequence ID" value="NZ_JAJOMB010000007.1"/>
</dbReference>
<feature type="binding site" evidence="9">
    <location>
        <position position="161"/>
    </location>
    <ligand>
        <name>NAD(+)</name>
        <dbReference type="ChEBI" id="CHEBI:57540"/>
    </ligand>
</feature>
<dbReference type="PANTHER" id="PTHR20275">
    <property type="entry name" value="NAD KINASE"/>
    <property type="match status" value="1"/>
</dbReference>
<comment type="cofactor">
    <cofactor evidence="9">
        <name>a divalent metal cation</name>
        <dbReference type="ChEBI" id="CHEBI:60240"/>
    </cofactor>
</comment>
<evidence type="ECO:0000256" key="6">
    <source>
        <dbReference type="ARBA" id="ARBA00022857"/>
    </source>
</evidence>
<dbReference type="Pfam" id="PF01513">
    <property type="entry name" value="NAD_kinase"/>
    <property type="match status" value="1"/>
</dbReference>
<evidence type="ECO:0000256" key="2">
    <source>
        <dbReference type="ARBA" id="ARBA00022679"/>
    </source>
</evidence>
<evidence type="ECO:0000256" key="1">
    <source>
        <dbReference type="ARBA" id="ARBA00022490"/>
    </source>
</evidence>
<dbReference type="GO" id="GO:0003951">
    <property type="term" value="F:NAD+ kinase activity"/>
    <property type="evidence" value="ECO:0007669"/>
    <property type="project" value="UniProtKB-UniRule"/>
</dbReference>
<protein>
    <recommendedName>
        <fullName evidence="9">NAD kinase</fullName>
        <ecNumber evidence="9">2.7.1.23</ecNumber>
    </recommendedName>
    <alternativeName>
        <fullName evidence="9">ATP-dependent NAD kinase</fullName>
    </alternativeName>
</protein>
<keyword evidence="1 9" id="KW-0963">Cytoplasm</keyword>
<dbReference type="InterPro" id="IPR017438">
    <property type="entry name" value="ATP-NAD_kinase_N"/>
</dbReference>
<dbReference type="FunFam" id="2.60.200.30:FF:000007">
    <property type="entry name" value="NAD kinase"/>
    <property type="match status" value="1"/>
</dbReference>
<evidence type="ECO:0000256" key="10">
    <source>
        <dbReference type="SAM" id="MobiDB-lite"/>
    </source>
</evidence>
<evidence type="ECO:0000256" key="5">
    <source>
        <dbReference type="ARBA" id="ARBA00022840"/>
    </source>
</evidence>
<dbReference type="Gene3D" id="3.40.50.10330">
    <property type="entry name" value="Probable inorganic polyphosphate/atp-NAD kinase, domain 1"/>
    <property type="match status" value="1"/>
</dbReference>
<evidence type="ECO:0000256" key="7">
    <source>
        <dbReference type="ARBA" id="ARBA00023027"/>
    </source>
</evidence>
<dbReference type="EC" id="2.7.1.23" evidence="9"/>
<evidence type="ECO:0000313" key="12">
    <source>
        <dbReference type="Proteomes" id="UP001138997"/>
    </source>
</evidence>
<feature type="binding site" evidence="9">
    <location>
        <position position="81"/>
    </location>
    <ligand>
        <name>NAD(+)</name>
        <dbReference type="ChEBI" id="CHEBI:57540"/>
    </ligand>
</feature>
<evidence type="ECO:0000256" key="3">
    <source>
        <dbReference type="ARBA" id="ARBA00022741"/>
    </source>
</evidence>
<keyword evidence="2 9" id="KW-0808">Transferase</keyword>
<dbReference type="InterPro" id="IPR017437">
    <property type="entry name" value="ATP-NAD_kinase_PpnK-typ_C"/>
</dbReference>
<dbReference type="NCBIfam" id="NF002892">
    <property type="entry name" value="PRK03372.1"/>
    <property type="match status" value="1"/>
</dbReference>
<dbReference type="Gene3D" id="2.60.200.30">
    <property type="entry name" value="Probable inorganic polyphosphate/atp-NAD kinase, domain 2"/>
    <property type="match status" value="1"/>
</dbReference>
<dbReference type="GO" id="GO:0019674">
    <property type="term" value="P:NAD+ metabolic process"/>
    <property type="evidence" value="ECO:0007669"/>
    <property type="project" value="InterPro"/>
</dbReference>
<dbReference type="AlphaFoldDB" id="A0A9X1NC18"/>
<dbReference type="Proteomes" id="UP001138997">
    <property type="component" value="Unassembled WGS sequence"/>
</dbReference>
<name>A0A9X1NC18_9ACTN</name>
<dbReference type="InterPro" id="IPR016064">
    <property type="entry name" value="NAD/diacylglycerol_kinase_sf"/>
</dbReference>
<gene>
    <name evidence="9" type="primary">nadK</name>
    <name evidence="11" type="ORF">LR394_16205</name>
</gene>
<sequence length="358" mass="38077">MSTPDRRVLVLAHTGREAAVLAAEELVHLLVDAGMKPIVRSSDSEGLTDKTLELLHPAGSADPLDEIELVIVLGGDGTILRSAELVRGHQAPLLGVNLGHVGFLAESERDDLAYTVQRVAARDYEVEERMTLDVTVHVDGERIADLWALNEASVEKANRERMIEVVIEVDGRPVTEFGCDGVVMATPTGSTAYAFSAGGPIVWPEVEALLLAPLSAHALFARPMVVAPTSVPAVELVPDAPGRAMLWCDGRRSLDLPPGARVEVRRSAIPVRLARLARPPFTDRLVAKFGLPVHGWRGRALRGPEAPVSGWGAVAHSDSSRGQAEGPEYPSNTVSNGGSGKNPGTTGPHVSPPVRKLP</sequence>
<keyword evidence="6 9" id="KW-0521">NADP</keyword>
<dbReference type="InterPro" id="IPR002504">
    <property type="entry name" value="NADK"/>
</dbReference>
<comment type="caution">
    <text evidence="9">Lacks conserved residue(s) required for the propagation of feature annotation.</text>
</comment>
<dbReference type="SUPFAM" id="SSF111331">
    <property type="entry name" value="NAD kinase/diacylglycerol kinase-like"/>
    <property type="match status" value="1"/>
</dbReference>